<evidence type="ECO:0000256" key="6">
    <source>
        <dbReference type="SAM" id="Phobius"/>
    </source>
</evidence>
<feature type="transmembrane region" description="Helical" evidence="6">
    <location>
        <begin position="23"/>
        <end position="45"/>
    </location>
</feature>
<accession>A0A915U431</accession>
<evidence type="ECO:0000256" key="1">
    <source>
        <dbReference type="ARBA" id="ARBA00004651"/>
    </source>
</evidence>
<dbReference type="PIRSF" id="PIRSF006060">
    <property type="entry name" value="AA_transporter"/>
    <property type="match status" value="1"/>
</dbReference>
<feature type="transmembrane region" description="Helical" evidence="6">
    <location>
        <begin position="411"/>
        <end position="429"/>
    </location>
</feature>
<organism evidence="7 8">
    <name type="scientific">Desulfolithobacter dissulfuricans</name>
    <dbReference type="NCBI Taxonomy" id="2795293"/>
    <lineage>
        <taxon>Bacteria</taxon>
        <taxon>Pseudomonadati</taxon>
        <taxon>Thermodesulfobacteriota</taxon>
        <taxon>Desulfobulbia</taxon>
        <taxon>Desulfobulbales</taxon>
        <taxon>Desulfobulbaceae</taxon>
        <taxon>Desulfolithobacter</taxon>
    </lineage>
</organism>
<evidence type="ECO:0000313" key="8">
    <source>
        <dbReference type="Proteomes" id="UP001063350"/>
    </source>
</evidence>
<keyword evidence="2" id="KW-1003">Cell membrane</keyword>
<feature type="transmembrane region" description="Helical" evidence="6">
    <location>
        <begin position="353"/>
        <end position="373"/>
    </location>
</feature>
<protein>
    <submittedName>
        <fullName evidence="7">Amino acid transporter</fullName>
    </submittedName>
</protein>
<evidence type="ECO:0000256" key="4">
    <source>
        <dbReference type="ARBA" id="ARBA00022989"/>
    </source>
</evidence>
<dbReference type="InterPro" id="IPR050367">
    <property type="entry name" value="APC_superfamily"/>
</dbReference>
<feature type="transmembrane region" description="Helical" evidence="6">
    <location>
        <begin position="194"/>
        <end position="212"/>
    </location>
</feature>
<dbReference type="KEGG" id="ddu:GF1_29360"/>
<dbReference type="GO" id="GO:0005886">
    <property type="term" value="C:plasma membrane"/>
    <property type="evidence" value="ECO:0007669"/>
    <property type="project" value="UniProtKB-SubCell"/>
</dbReference>
<feature type="transmembrane region" description="Helical" evidence="6">
    <location>
        <begin position="275"/>
        <end position="308"/>
    </location>
</feature>
<gene>
    <name evidence="7" type="ORF">GF1_29360</name>
</gene>
<evidence type="ECO:0000313" key="7">
    <source>
        <dbReference type="EMBL" id="BCO10560.1"/>
    </source>
</evidence>
<dbReference type="EMBL" id="AP024233">
    <property type="protein sequence ID" value="BCO10560.1"/>
    <property type="molecule type" value="Genomic_DNA"/>
</dbReference>
<keyword evidence="3 6" id="KW-0812">Transmembrane</keyword>
<sequence length="442" mass="47963">MTGRELKKRAPEEPAELLSLKEVIAMGVGGMVGGGIFSVLGLAIAQAGHAAPLAFVLGGVIAMLTGLCYGRLGLRFRSDGGSFTYLEHAFTNQNLAGIGGWLLLLGYVGTMALYSYTFAVYGSAMLGTDMPAMHHLLESLILLAFFGINLYGVKASGTSELIIVTVKMLILLLFGIIGLFYARTDYLLPLFNKGVGGLFMGAALIFVAYEGFELIPNAVHEMEDPDRNLRLGIIWSIALTIGVYLLVSLVAVGNLLPEEINKYKEYALAEAAKPFLGQAGFLLIGLAALFSTASAINATMFGTARLGMVMATEKALPRVFGFRRRQNNIPWVSLIIITVLTLFFVNIADLTIISSFASSTFLLIFAAINLTAFRLRHRIGLTTGIPLSGLALTTISWLTLMYYLYRSSPESLGWIGCFYLSVIVVELFFSKRRRIFPVQSPA</sequence>
<name>A0A915U431_9BACT</name>
<reference evidence="7" key="1">
    <citation type="submission" date="2020-12" db="EMBL/GenBank/DDBJ databases">
        <title>Desulfobium dissulfuricans gen. nov., sp. nov., a novel mesophilic, sulfate-reducing bacterium isolated from a deep-sea hydrothermal vent.</title>
        <authorList>
            <person name="Hashimoto Y."/>
            <person name="Tame A."/>
            <person name="Sawayama S."/>
            <person name="Miyazaki J."/>
            <person name="Takai K."/>
            <person name="Nakagawa S."/>
        </authorList>
    </citation>
    <scope>NUCLEOTIDE SEQUENCE</scope>
    <source>
        <strain evidence="7">GF1</strain>
    </source>
</reference>
<dbReference type="AlphaFoldDB" id="A0A915U431"/>
<dbReference type="RefSeq" id="WP_267927286.1">
    <property type="nucleotide sequence ID" value="NZ_AP024233.1"/>
</dbReference>
<dbReference type="Gene3D" id="1.20.1740.10">
    <property type="entry name" value="Amino acid/polyamine transporter I"/>
    <property type="match status" value="1"/>
</dbReference>
<keyword evidence="4 6" id="KW-1133">Transmembrane helix</keyword>
<dbReference type="Pfam" id="PF13520">
    <property type="entry name" value="AA_permease_2"/>
    <property type="match status" value="1"/>
</dbReference>
<feature type="transmembrane region" description="Helical" evidence="6">
    <location>
        <begin position="136"/>
        <end position="154"/>
    </location>
</feature>
<dbReference type="GO" id="GO:0022857">
    <property type="term" value="F:transmembrane transporter activity"/>
    <property type="evidence" value="ECO:0007669"/>
    <property type="project" value="InterPro"/>
</dbReference>
<feature type="transmembrane region" description="Helical" evidence="6">
    <location>
        <begin position="233"/>
        <end position="255"/>
    </location>
</feature>
<proteinExistence type="predicted"/>
<feature type="transmembrane region" description="Helical" evidence="6">
    <location>
        <begin position="95"/>
        <end position="116"/>
    </location>
</feature>
<evidence type="ECO:0000256" key="3">
    <source>
        <dbReference type="ARBA" id="ARBA00022692"/>
    </source>
</evidence>
<keyword evidence="5 6" id="KW-0472">Membrane</keyword>
<feature type="transmembrane region" description="Helical" evidence="6">
    <location>
        <begin position="161"/>
        <end position="182"/>
    </location>
</feature>
<feature type="transmembrane region" description="Helical" evidence="6">
    <location>
        <begin position="51"/>
        <end position="74"/>
    </location>
</feature>
<dbReference type="InterPro" id="IPR002293">
    <property type="entry name" value="AA/rel_permease1"/>
</dbReference>
<comment type="subcellular location">
    <subcellularLocation>
        <location evidence="1">Cell membrane</location>
        <topology evidence="1">Multi-pass membrane protein</topology>
    </subcellularLocation>
</comment>
<dbReference type="Proteomes" id="UP001063350">
    <property type="component" value="Chromosome"/>
</dbReference>
<evidence type="ECO:0000256" key="2">
    <source>
        <dbReference type="ARBA" id="ARBA00022475"/>
    </source>
</evidence>
<keyword evidence="8" id="KW-1185">Reference proteome</keyword>
<dbReference type="PANTHER" id="PTHR42770:SF11">
    <property type="entry name" value="INNER MEMBRANE TRANSPORT PROTEIN YBAT"/>
    <property type="match status" value="1"/>
</dbReference>
<feature type="transmembrane region" description="Helical" evidence="6">
    <location>
        <begin position="385"/>
        <end position="405"/>
    </location>
</feature>
<feature type="transmembrane region" description="Helical" evidence="6">
    <location>
        <begin position="329"/>
        <end position="347"/>
    </location>
</feature>
<dbReference type="PANTHER" id="PTHR42770">
    <property type="entry name" value="AMINO ACID TRANSPORTER-RELATED"/>
    <property type="match status" value="1"/>
</dbReference>
<evidence type="ECO:0000256" key="5">
    <source>
        <dbReference type="ARBA" id="ARBA00023136"/>
    </source>
</evidence>